<dbReference type="InterPro" id="IPR006514">
    <property type="entry name" value="IRX15/GXM/AGM"/>
</dbReference>
<evidence type="ECO:0000256" key="3">
    <source>
        <dbReference type="ARBA" id="ARBA00022989"/>
    </source>
</evidence>
<sequence length="294" mass="32851">MMKVRHILPEKLWFLAVALGGLIAGALLILTFTNTTTTQNTSTILCSLGSTYVTRASSLAATARASTPIQLQSILHYATSRIVPQQSLSEIRVSFDVLHSHSPCNFLVFGLGHDSLMWASFNSLGTTLFLEEDPKWVQTVLKDAPDLRAHHVNYRTRLDEADTLIKSYKTIPECLPEKATVEGNVKCKLALVDMPKEVYEREWDLIMIDAPKGYFDAAPGRMGAIFSAAVLARRRKGQGLTHVFLHDVDRKVERMFAEEFLCRKYLVKAVGRLWHFEIPPLLNVTADVGATSFC</sequence>
<dbReference type="Pfam" id="PF21729">
    <property type="entry name" value="IRX15_IRX15L_GXM"/>
    <property type="match status" value="1"/>
</dbReference>
<organism evidence="6 7">
    <name type="scientific">Stephania japonica</name>
    <dbReference type="NCBI Taxonomy" id="461633"/>
    <lineage>
        <taxon>Eukaryota</taxon>
        <taxon>Viridiplantae</taxon>
        <taxon>Streptophyta</taxon>
        <taxon>Embryophyta</taxon>
        <taxon>Tracheophyta</taxon>
        <taxon>Spermatophyta</taxon>
        <taxon>Magnoliopsida</taxon>
        <taxon>Ranunculales</taxon>
        <taxon>Menispermaceae</taxon>
        <taxon>Menispermoideae</taxon>
        <taxon>Cissampelideae</taxon>
        <taxon>Stephania</taxon>
    </lineage>
</organism>
<reference evidence="6 7" key="1">
    <citation type="submission" date="2024-01" db="EMBL/GenBank/DDBJ databases">
        <title>Genome assemblies of Stephania.</title>
        <authorList>
            <person name="Yang L."/>
        </authorList>
    </citation>
    <scope>NUCLEOTIDE SEQUENCE [LARGE SCALE GENOMIC DNA]</scope>
    <source>
        <strain evidence="6">QJT</strain>
        <tissue evidence="6">Leaf</tissue>
    </source>
</reference>
<keyword evidence="3 5" id="KW-1133">Transmembrane helix</keyword>
<gene>
    <name evidence="6" type="ORF">Sjap_016511</name>
</gene>
<accession>A0AAP0NTI8</accession>
<evidence type="ECO:0000256" key="2">
    <source>
        <dbReference type="ARBA" id="ARBA00022692"/>
    </source>
</evidence>
<dbReference type="NCBIfam" id="TIGR01627">
    <property type="entry name" value="A_thal_3515"/>
    <property type="match status" value="1"/>
</dbReference>
<name>A0AAP0NTI8_9MAGN</name>
<protein>
    <recommendedName>
        <fullName evidence="8">Polysaccharide biosynthesis domain-containing protein</fullName>
    </recommendedName>
</protein>
<evidence type="ECO:0008006" key="8">
    <source>
        <dbReference type="Google" id="ProtNLM"/>
    </source>
</evidence>
<evidence type="ECO:0000313" key="7">
    <source>
        <dbReference type="Proteomes" id="UP001417504"/>
    </source>
</evidence>
<evidence type="ECO:0000256" key="5">
    <source>
        <dbReference type="SAM" id="Phobius"/>
    </source>
</evidence>
<evidence type="ECO:0000256" key="1">
    <source>
        <dbReference type="ARBA" id="ARBA00004194"/>
    </source>
</evidence>
<dbReference type="AlphaFoldDB" id="A0AAP0NTI8"/>
<dbReference type="Gene3D" id="3.40.50.150">
    <property type="entry name" value="Vaccinia Virus protein VP39"/>
    <property type="match status" value="1"/>
</dbReference>
<feature type="transmembrane region" description="Helical" evidence="5">
    <location>
        <begin position="12"/>
        <end position="32"/>
    </location>
</feature>
<keyword evidence="2 5" id="KW-0812">Transmembrane</keyword>
<comment type="caution">
    <text evidence="6">The sequence shown here is derived from an EMBL/GenBank/DDBJ whole genome shotgun (WGS) entry which is preliminary data.</text>
</comment>
<proteinExistence type="predicted"/>
<dbReference type="PANTHER" id="PTHR31444">
    <property type="entry name" value="OS11G0490100 PROTEIN"/>
    <property type="match status" value="1"/>
</dbReference>
<dbReference type="Proteomes" id="UP001417504">
    <property type="component" value="Unassembled WGS sequence"/>
</dbReference>
<dbReference type="GO" id="GO:0000139">
    <property type="term" value="C:Golgi membrane"/>
    <property type="evidence" value="ECO:0007669"/>
    <property type="project" value="UniProtKB-SubCell"/>
</dbReference>
<evidence type="ECO:0000256" key="4">
    <source>
        <dbReference type="ARBA" id="ARBA00023136"/>
    </source>
</evidence>
<dbReference type="InterPro" id="IPR029063">
    <property type="entry name" value="SAM-dependent_MTases_sf"/>
</dbReference>
<dbReference type="GO" id="GO:0045492">
    <property type="term" value="P:xylan biosynthetic process"/>
    <property type="evidence" value="ECO:0007669"/>
    <property type="project" value="InterPro"/>
</dbReference>
<keyword evidence="7" id="KW-1185">Reference proteome</keyword>
<dbReference type="EMBL" id="JBBNAE010000006">
    <property type="protein sequence ID" value="KAK9117564.1"/>
    <property type="molecule type" value="Genomic_DNA"/>
</dbReference>
<comment type="subcellular location">
    <subcellularLocation>
        <location evidence="1">Golgi apparatus membrane</location>
        <topology evidence="1">Single-pass membrane protein</topology>
    </subcellularLocation>
</comment>
<keyword evidence="4 5" id="KW-0472">Membrane</keyword>
<evidence type="ECO:0000313" key="6">
    <source>
        <dbReference type="EMBL" id="KAK9117564.1"/>
    </source>
</evidence>